<protein>
    <submittedName>
        <fullName evidence="2">PQQ-binding-like beta-propeller repeat protein</fullName>
    </submittedName>
</protein>
<gene>
    <name evidence="2" type="ORF">NI17_020175</name>
</gene>
<dbReference type="InterPro" id="IPR002372">
    <property type="entry name" value="PQQ_rpt_dom"/>
</dbReference>
<feature type="domain" description="Pyrrolo-quinoline quinone repeat" evidence="1">
    <location>
        <begin position="176"/>
        <end position="235"/>
    </location>
</feature>
<dbReference type="EMBL" id="CP063196">
    <property type="protein sequence ID" value="UOE19049.1"/>
    <property type="molecule type" value="Genomic_DNA"/>
</dbReference>
<dbReference type="Pfam" id="PF13360">
    <property type="entry name" value="PQQ_2"/>
    <property type="match status" value="2"/>
</dbReference>
<dbReference type="KEGG" id="thao:NI17_020175"/>
<evidence type="ECO:0000313" key="2">
    <source>
        <dbReference type="EMBL" id="UOE19049.1"/>
    </source>
</evidence>
<dbReference type="PANTHER" id="PTHR34512:SF30">
    <property type="entry name" value="OUTER MEMBRANE PROTEIN ASSEMBLY FACTOR BAMB"/>
    <property type="match status" value="1"/>
</dbReference>
<accession>A0AA97M3C3</accession>
<dbReference type="RefSeq" id="WP_170163104.1">
    <property type="nucleotide sequence ID" value="NZ_CP063196.1"/>
</dbReference>
<dbReference type="Gene3D" id="2.130.10.10">
    <property type="entry name" value="YVTN repeat-like/Quinoprotein amine dehydrogenase"/>
    <property type="match status" value="1"/>
</dbReference>
<dbReference type="Proteomes" id="UP000265719">
    <property type="component" value="Chromosome"/>
</dbReference>
<dbReference type="InterPro" id="IPR011047">
    <property type="entry name" value="Quinoprotein_ADH-like_sf"/>
</dbReference>
<feature type="domain" description="Pyrrolo-quinoline quinone repeat" evidence="1">
    <location>
        <begin position="6"/>
        <end position="141"/>
    </location>
</feature>
<dbReference type="AlphaFoldDB" id="A0AA97M3C3"/>
<dbReference type="PANTHER" id="PTHR34512">
    <property type="entry name" value="CELL SURFACE PROTEIN"/>
    <property type="match status" value="1"/>
</dbReference>
<reference evidence="2" key="1">
    <citation type="submission" date="2020-10" db="EMBL/GenBank/DDBJ databases">
        <title>De novo genome project of the cellulose decomposer Thermobifida halotolerans type strain.</title>
        <authorList>
            <person name="Nagy I."/>
            <person name="Horvath B."/>
            <person name="Kukolya J."/>
            <person name="Nagy I."/>
            <person name="Orsini M."/>
        </authorList>
    </citation>
    <scope>NUCLEOTIDE SEQUENCE</scope>
    <source>
        <strain evidence="2">DSM 44931</strain>
    </source>
</reference>
<organism evidence="2 3">
    <name type="scientific">Thermobifida halotolerans</name>
    <dbReference type="NCBI Taxonomy" id="483545"/>
    <lineage>
        <taxon>Bacteria</taxon>
        <taxon>Bacillati</taxon>
        <taxon>Actinomycetota</taxon>
        <taxon>Actinomycetes</taxon>
        <taxon>Streptosporangiales</taxon>
        <taxon>Nocardiopsidaceae</taxon>
        <taxon>Thermobifida</taxon>
    </lineage>
</organism>
<keyword evidence="3" id="KW-1185">Reference proteome</keyword>
<evidence type="ECO:0000259" key="1">
    <source>
        <dbReference type="Pfam" id="PF13360"/>
    </source>
</evidence>
<sequence length="379" mass="40956">MELEDGVVALDTESGQERWRYRYPGVGIRAEVAAGGETVVMVVEEPEAVEAGARLVAVDSSTGELLGETRVSPDAPVWFPSQDYTRLREYRRLTGVSRIVTGESEDAPVLRAYSLTGHEPVWSYRGEEDCAPSHSGLPLVTGLGVLPDVVVVPLLCSEGIASGESTVDDREPMTSGVVAVDAATGQVLWRRNWPDSSTRALPADLAVSADHGVLVVDDSLRSGVHVLDPATGEVVAADVEGLTLGVGDDALVGFDSSSYVRTEQEEEGISYRRWSFDGTATAEVRLELDGTQLQREFDTLTEPEIFLLEEALVRTVPSGNTEDLLVLPWDTDRPERRITLEGMVWDPGRTYLHLVPGALIVEGPVSDGGEEDNALFGLR</sequence>
<proteinExistence type="predicted"/>
<evidence type="ECO:0000313" key="3">
    <source>
        <dbReference type="Proteomes" id="UP000265719"/>
    </source>
</evidence>
<dbReference type="InterPro" id="IPR015943">
    <property type="entry name" value="WD40/YVTN_repeat-like_dom_sf"/>
</dbReference>
<name>A0AA97M3C3_9ACTN</name>
<dbReference type="SUPFAM" id="SSF50998">
    <property type="entry name" value="Quinoprotein alcohol dehydrogenase-like"/>
    <property type="match status" value="1"/>
</dbReference>